<name>A0AAE0T846_9BIVA</name>
<reference evidence="2" key="3">
    <citation type="submission" date="2023-05" db="EMBL/GenBank/DDBJ databases">
        <authorList>
            <person name="Smith C.H."/>
        </authorList>
    </citation>
    <scope>NUCLEOTIDE SEQUENCE</scope>
    <source>
        <strain evidence="2">CHS0354</strain>
        <tissue evidence="2">Mantle</tissue>
    </source>
</reference>
<dbReference type="AlphaFoldDB" id="A0AAE0T846"/>
<dbReference type="Proteomes" id="UP001195483">
    <property type="component" value="Unassembled WGS sequence"/>
</dbReference>
<dbReference type="EMBL" id="JAEAOA010000314">
    <property type="protein sequence ID" value="KAK3605526.1"/>
    <property type="molecule type" value="Genomic_DNA"/>
</dbReference>
<reference evidence="2" key="2">
    <citation type="journal article" date="2021" name="Genome Biol. Evol.">
        <title>Developing a high-quality reference genome for a parasitic bivalve with doubly uniparental inheritance (Bivalvia: Unionida).</title>
        <authorList>
            <person name="Smith C.H."/>
        </authorList>
    </citation>
    <scope>NUCLEOTIDE SEQUENCE</scope>
    <source>
        <strain evidence="2">CHS0354</strain>
        <tissue evidence="2">Mantle</tissue>
    </source>
</reference>
<gene>
    <name evidence="2" type="ORF">CHS0354_004083</name>
</gene>
<reference evidence="2" key="1">
    <citation type="journal article" date="2021" name="Genome Biol. Evol.">
        <title>A High-Quality Reference Genome for a Parasitic Bivalve with Doubly Uniparental Inheritance (Bivalvia: Unionida).</title>
        <authorList>
            <person name="Smith C.H."/>
        </authorList>
    </citation>
    <scope>NUCLEOTIDE SEQUENCE</scope>
    <source>
        <strain evidence="2">CHS0354</strain>
    </source>
</reference>
<protein>
    <submittedName>
        <fullName evidence="2">Uncharacterized protein</fullName>
    </submittedName>
</protein>
<comment type="caution">
    <text evidence="2">The sequence shown here is derived from an EMBL/GenBank/DDBJ whole genome shotgun (WGS) entry which is preliminary data.</text>
</comment>
<feature type="region of interest" description="Disordered" evidence="1">
    <location>
        <begin position="1"/>
        <end position="20"/>
    </location>
</feature>
<organism evidence="2 3">
    <name type="scientific">Potamilus streckersoni</name>
    <dbReference type="NCBI Taxonomy" id="2493646"/>
    <lineage>
        <taxon>Eukaryota</taxon>
        <taxon>Metazoa</taxon>
        <taxon>Spiralia</taxon>
        <taxon>Lophotrochozoa</taxon>
        <taxon>Mollusca</taxon>
        <taxon>Bivalvia</taxon>
        <taxon>Autobranchia</taxon>
        <taxon>Heteroconchia</taxon>
        <taxon>Palaeoheterodonta</taxon>
        <taxon>Unionida</taxon>
        <taxon>Unionoidea</taxon>
        <taxon>Unionidae</taxon>
        <taxon>Ambleminae</taxon>
        <taxon>Lampsilini</taxon>
        <taxon>Potamilus</taxon>
    </lineage>
</organism>
<evidence type="ECO:0000313" key="3">
    <source>
        <dbReference type="Proteomes" id="UP001195483"/>
    </source>
</evidence>
<evidence type="ECO:0000313" key="2">
    <source>
        <dbReference type="EMBL" id="KAK3605526.1"/>
    </source>
</evidence>
<proteinExistence type="predicted"/>
<evidence type="ECO:0000256" key="1">
    <source>
        <dbReference type="SAM" id="MobiDB-lite"/>
    </source>
</evidence>
<accession>A0AAE0T846</accession>
<keyword evidence="3" id="KW-1185">Reference proteome</keyword>
<sequence length="66" mass="7327">MAASDSDTSDKAQESLSSLAEQETSYLYVRSLGAGAFGEANLYRKTEVQDMHLKQLAEIRPIYPIM</sequence>